<sequence>MGEAQYVYPNVTETEQRGGLLDRWGPATALSCSVVEVPADRIKNRTEVERTGQEIGDFLTRSSIECLYRQDISLPADLRYSLHTDPAIPRVDRHGRRITPPLRWYDGAWAGEYTDMLLAVADRLGTPPYAIEIYPGDRKNTGSVLLRAMILLSGVFESAFGAAPLLLLVNRADQSISTGSQLRSFWTLLAATCPEIVDTAGVALNLRELHAAARGDLINDLEIIPAESLRGFHIRNGRELHEAAEIPWERVFVSIRALPREYLIKPDVYQRSRVESVIGFCRGMLHRAERELFPR</sequence>
<accession>A0ABT8M7F0</accession>
<keyword evidence="2" id="KW-1185">Reference proteome</keyword>
<reference evidence="1" key="1">
    <citation type="submission" date="2019-05" db="EMBL/GenBank/DDBJ databases">
        <title>Methanoculleus sp. FWC-SCC1, a methanogenic archaeon isolated from deep marine cold seep.</title>
        <authorList>
            <person name="Chen Y.-W."/>
            <person name="Chen S.-C."/>
            <person name="Teng N.-H."/>
            <person name="Lai M.-C."/>
        </authorList>
    </citation>
    <scope>NUCLEOTIDE SEQUENCE</scope>
    <source>
        <strain evidence="1">FWC-SCC1</strain>
    </source>
</reference>
<gene>
    <name evidence="1" type="ORF">FGU65_02950</name>
</gene>
<organism evidence="1 2">
    <name type="scientific">Methanoculleus frigidifontis</name>
    <dbReference type="NCBI Taxonomy" id="2584085"/>
    <lineage>
        <taxon>Archaea</taxon>
        <taxon>Methanobacteriati</taxon>
        <taxon>Methanobacteriota</taxon>
        <taxon>Stenosarchaea group</taxon>
        <taxon>Methanomicrobia</taxon>
        <taxon>Methanomicrobiales</taxon>
        <taxon>Methanomicrobiaceae</taxon>
        <taxon>Methanoculleus</taxon>
    </lineage>
</organism>
<dbReference type="Proteomes" id="UP001168338">
    <property type="component" value="Unassembled WGS sequence"/>
</dbReference>
<protein>
    <submittedName>
        <fullName evidence="1">Uncharacterized protein</fullName>
    </submittedName>
</protein>
<evidence type="ECO:0000313" key="2">
    <source>
        <dbReference type="Proteomes" id="UP001168338"/>
    </source>
</evidence>
<comment type="caution">
    <text evidence="1">The sequence shown here is derived from an EMBL/GenBank/DDBJ whole genome shotgun (WGS) entry which is preliminary data.</text>
</comment>
<evidence type="ECO:0000313" key="1">
    <source>
        <dbReference type="EMBL" id="MDN7023858.1"/>
    </source>
</evidence>
<proteinExistence type="predicted"/>
<name>A0ABT8M7F0_9EURY</name>
<dbReference type="EMBL" id="VCYH01000002">
    <property type="protein sequence ID" value="MDN7023858.1"/>
    <property type="molecule type" value="Genomic_DNA"/>
</dbReference>